<dbReference type="PANTHER" id="PTHR30055:SF234">
    <property type="entry name" value="HTH-TYPE TRANSCRIPTIONAL REGULATOR BETI"/>
    <property type="match status" value="1"/>
</dbReference>
<dbReference type="PROSITE" id="PS01081">
    <property type="entry name" value="HTH_TETR_1"/>
    <property type="match status" value="1"/>
</dbReference>
<dbReference type="PANTHER" id="PTHR30055">
    <property type="entry name" value="HTH-TYPE TRANSCRIPTIONAL REGULATOR RUTR"/>
    <property type="match status" value="1"/>
</dbReference>
<evidence type="ECO:0000256" key="5">
    <source>
        <dbReference type="PROSITE-ProRule" id="PRU00335"/>
    </source>
</evidence>
<evidence type="ECO:0000313" key="7">
    <source>
        <dbReference type="EMBL" id="QKJ67296.1"/>
    </source>
</evidence>
<accession>A0A6M8SUS4</accession>
<dbReference type="GO" id="GO:0000976">
    <property type="term" value="F:transcription cis-regulatory region binding"/>
    <property type="evidence" value="ECO:0007669"/>
    <property type="project" value="TreeGrafter"/>
</dbReference>
<dbReference type="InterPro" id="IPR001647">
    <property type="entry name" value="HTH_TetR"/>
</dbReference>
<name>A0A6M8SUS4_9NEIS</name>
<reference evidence="7 8" key="1">
    <citation type="submission" date="2020-05" db="EMBL/GenBank/DDBJ databases">
        <title>Complete genome sequence of Deefgea sp. D17.</title>
        <authorList>
            <person name="Bae J.-W."/>
            <person name="Han J.E."/>
        </authorList>
    </citation>
    <scope>NUCLEOTIDE SEQUENCE [LARGE SCALE GENOMIC DNA]</scope>
    <source>
        <strain evidence="7 8">D17</strain>
    </source>
</reference>
<protein>
    <submittedName>
        <fullName evidence="7">Helix-turn-helix transcriptional regulator</fullName>
    </submittedName>
</protein>
<dbReference type="KEGG" id="dee:HQN60_11625"/>
<dbReference type="InterPro" id="IPR050109">
    <property type="entry name" value="HTH-type_TetR-like_transc_reg"/>
</dbReference>
<dbReference type="SUPFAM" id="SSF46689">
    <property type="entry name" value="Homeodomain-like"/>
    <property type="match status" value="1"/>
</dbReference>
<evidence type="ECO:0000259" key="6">
    <source>
        <dbReference type="PROSITE" id="PS50977"/>
    </source>
</evidence>
<feature type="domain" description="HTH tetR-type" evidence="6">
    <location>
        <begin position="20"/>
        <end position="80"/>
    </location>
</feature>
<feature type="DNA-binding region" description="H-T-H motif" evidence="5">
    <location>
        <begin position="43"/>
        <end position="62"/>
    </location>
</feature>
<keyword evidence="3 5" id="KW-0238">DNA-binding</keyword>
<dbReference type="Pfam" id="PF00440">
    <property type="entry name" value="TetR_N"/>
    <property type="match status" value="1"/>
</dbReference>
<dbReference type="Proteomes" id="UP000504844">
    <property type="component" value="Chromosome"/>
</dbReference>
<proteinExistence type="predicted"/>
<organism evidence="7 8">
    <name type="scientific">Deefgea piscis</name>
    <dbReference type="NCBI Taxonomy" id="2739061"/>
    <lineage>
        <taxon>Bacteria</taxon>
        <taxon>Pseudomonadati</taxon>
        <taxon>Pseudomonadota</taxon>
        <taxon>Betaproteobacteria</taxon>
        <taxon>Neisseriales</taxon>
        <taxon>Chitinibacteraceae</taxon>
        <taxon>Deefgea</taxon>
    </lineage>
</organism>
<evidence type="ECO:0000256" key="4">
    <source>
        <dbReference type="ARBA" id="ARBA00023163"/>
    </source>
</evidence>
<keyword evidence="2" id="KW-0805">Transcription regulation</keyword>
<keyword evidence="4" id="KW-0804">Transcription</keyword>
<dbReference type="Gene3D" id="1.10.357.10">
    <property type="entry name" value="Tetracycline Repressor, domain 2"/>
    <property type="match status" value="1"/>
</dbReference>
<keyword evidence="8" id="KW-1185">Reference proteome</keyword>
<dbReference type="GO" id="GO:0003700">
    <property type="term" value="F:DNA-binding transcription factor activity"/>
    <property type="evidence" value="ECO:0007669"/>
    <property type="project" value="TreeGrafter"/>
</dbReference>
<dbReference type="InterPro" id="IPR009057">
    <property type="entry name" value="Homeodomain-like_sf"/>
</dbReference>
<sequence length="217" mass="24475">MTKEKPVIARNIRTQKPVSLATIDNILGSARQVLIQHGYASFTTRRVAEAAGISPGNLSYHFPSKNELIQALISNMLDEYLLNFEKEINIADKNLTIGLDKLVEWLLDDAITESTARTFRELWAMAQHDESIRKMVDDFYDVTIERAAMLIAQNQPAAQIDSLREWVHLLAMIAEGAIVLYGSCQTRVVSFERIKKMVISLCLNDIGARQIHSESML</sequence>
<gene>
    <name evidence="7" type="ORF">HQN60_11625</name>
</gene>
<evidence type="ECO:0000256" key="1">
    <source>
        <dbReference type="ARBA" id="ARBA00022491"/>
    </source>
</evidence>
<evidence type="ECO:0000313" key="8">
    <source>
        <dbReference type="Proteomes" id="UP000504844"/>
    </source>
</evidence>
<evidence type="ECO:0000256" key="2">
    <source>
        <dbReference type="ARBA" id="ARBA00023015"/>
    </source>
</evidence>
<dbReference type="PROSITE" id="PS50977">
    <property type="entry name" value="HTH_TETR_2"/>
    <property type="match status" value="1"/>
</dbReference>
<dbReference type="EMBL" id="CP054143">
    <property type="protein sequence ID" value="QKJ67296.1"/>
    <property type="molecule type" value="Genomic_DNA"/>
</dbReference>
<dbReference type="InterPro" id="IPR023772">
    <property type="entry name" value="DNA-bd_HTH_TetR-type_CS"/>
</dbReference>
<keyword evidence="1" id="KW-0678">Repressor</keyword>
<dbReference type="PRINTS" id="PR00455">
    <property type="entry name" value="HTHTETR"/>
</dbReference>
<evidence type="ECO:0000256" key="3">
    <source>
        <dbReference type="ARBA" id="ARBA00023125"/>
    </source>
</evidence>
<dbReference type="AlphaFoldDB" id="A0A6M8SUS4"/>
<dbReference type="RefSeq" id="WP_173533799.1">
    <property type="nucleotide sequence ID" value="NZ_CP054143.1"/>
</dbReference>